<dbReference type="InterPro" id="IPR005482">
    <property type="entry name" value="Biotin_COase_C"/>
</dbReference>
<dbReference type="SUPFAM" id="SSF51246">
    <property type="entry name" value="Rudiment single hybrid motif"/>
    <property type="match status" value="1"/>
</dbReference>
<evidence type="ECO:0000256" key="7">
    <source>
        <dbReference type="PROSITE-ProRule" id="PRU00409"/>
    </source>
</evidence>
<dbReference type="InterPro" id="IPR011761">
    <property type="entry name" value="ATP-grasp"/>
</dbReference>
<dbReference type="EC" id="6.3.4.14" evidence="2"/>
<dbReference type="InterPro" id="IPR005481">
    <property type="entry name" value="BC-like_N"/>
</dbReference>
<protein>
    <recommendedName>
        <fullName evidence="2">biotin carboxylase</fullName>
        <ecNumber evidence="2">6.3.4.14</ecNumber>
    </recommendedName>
</protein>
<evidence type="ECO:0000256" key="2">
    <source>
        <dbReference type="ARBA" id="ARBA00013263"/>
    </source>
</evidence>
<dbReference type="InterPro" id="IPR000089">
    <property type="entry name" value="Biotin_lipoyl"/>
</dbReference>
<dbReference type="SMART" id="SM00878">
    <property type="entry name" value="Biotin_carb_C"/>
    <property type="match status" value="1"/>
</dbReference>
<gene>
    <name evidence="12" type="ORF">GCM10023169_21810</name>
</gene>
<dbReference type="SUPFAM" id="SSF52440">
    <property type="entry name" value="PreATP-grasp domain"/>
    <property type="match status" value="1"/>
</dbReference>
<comment type="caution">
    <text evidence="12">The sequence shown here is derived from an EMBL/GenBank/DDBJ whole genome shotgun (WGS) entry which is preliminary data.</text>
</comment>
<dbReference type="PROSITE" id="PS00867">
    <property type="entry name" value="CPSASE_2"/>
    <property type="match status" value="1"/>
</dbReference>
<sequence>MRKVLIANRGEIAVRVARACAEYGVASVAVYADADADAPHARLADEAYALPDGYLDVDGLLDVAARAGADAVHPGYGFLSESAAAAARVEEAGLVWIGPTPATIARLGDKALAREVARSVGAPLAPGSDGPVGSADDVVAFAREHGLPVMIKAAHGGGGRGLRVVRRLEEVTGLYDAAAREAAAAFGRGECLVEKYLERPRHVEVQVLGDGTGGVVVLGTRDCSVQRRSQKLVEEAPAPFLTSEQEQVLTTAARDICAAVGYRSAGTVELLLDADGLISFLEVNTRLQVEHTVTEETTDIDLVRQQLLLADGRPVEVTEDVRPSGHAIELRITAEDPGRGFLPGPGTLTRFDPPGGPGVRVDAGVVAGSTVPASFDSLVAKLVVRAPDRTTALRRARAAVASFTVEGVPTVLPFHVRLLEDPAFTAPSARSFAVHTRWVEDECTWLDELGEKRAEPPHEDPVVRTWVEIDGRRSLLGLPTALLAQLSTTGHAQSPDPAQEAGTAPDASSDGDVSAPAAGILTSWSAPDGERVEAGERVAVVEAMKTERPIAAPLAGVLRHVVTEGAQVGAGDRLGVVEP</sequence>
<dbReference type="PROSITE" id="PS50979">
    <property type="entry name" value="BC"/>
    <property type="match status" value="1"/>
</dbReference>
<evidence type="ECO:0000259" key="11">
    <source>
        <dbReference type="PROSITE" id="PS50979"/>
    </source>
</evidence>
<keyword evidence="3" id="KW-0436">Ligase</keyword>
<feature type="region of interest" description="Disordered" evidence="8">
    <location>
        <begin position="488"/>
        <end position="516"/>
    </location>
</feature>
<evidence type="ECO:0000256" key="3">
    <source>
        <dbReference type="ARBA" id="ARBA00022598"/>
    </source>
</evidence>
<dbReference type="Pfam" id="PF00289">
    <property type="entry name" value="Biotin_carb_N"/>
    <property type="match status" value="1"/>
</dbReference>
<keyword evidence="5 7" id="KW-0067">ATP-binding</keyword>
<feature type="domain" description="Biotin carboxylation" evidence="11">
    <location>
        <begin position="1"/>
        <end position="439"/>
    </location>
</feature>
<dbReference type="Gene3D" id="3.30.470.20">
    <property type="entry name" value="ATP-grasp fold, B domain"/>
    <property type="match status" value="1"/>
</dbReference>
<dbReference type="CDD" id="cd06850">
    <property type="entry name" value="biotinyl_domain"/>
    <property type="match status" value="1"/>
</dbReference>
<dbReference type="PROSITE" id="PS00188">
    <property type="entry name" value="BIOTIN"/>
    <property type="match status" value="1"/>
</dbReference>
<dbReference type="InterPro" id="IPR005479">
    <property type="entry name" value="CPAse_ATP-bd"/>
</dbReference>
<dbReference type="Pfam" id="PF02786">
    <property type="entry name" value="CPSase_L_D2"/>
    <property type="match status" value="1"/>
</dbReference>
<feature type="domain" description="Lipoyl-binding" evidence="9">
    <location>
        <begin position="501"/>
        <end position="578"/>
    </location>
</feature>
<reference evidence="13" key="1">
    <citation type="journal article" date="2019" name="Int. J. Syst. Evol. Microbiol.">
        <title>The Global Catalogue of Microorganisms (GCM) 10K type strain sequencing project: providing services to taxonomists for standard genome sequencing and annotation.</title>
        <authorList>
            <consortium name="The Broad Institute Genomics Platform"/>
            <consortium name="The Broad Institute Genome Sequencing Center for Infectious Disease"/>
            <person name="Wu L."/>
            <person name="Ma J."/>
        </authorList>
    </citation>
    <scope>NUCLEOTIDE SEQUENCE [LARGE SCALE GENOMIC DNA]</scope>
    <source>
        <strain evidence="13">JCM 17810</strain>
    </source>
</reference>
<dbReference type="InterPro" id="IPR011053">
    <property type="entry name" value="Single_hybrid_motif"/>
</dbReference>
<keyword evidence="13" id="KW-1185">Reference proteome</keyword>
<evidence type="ECO:0000256" key="4">
    <source>
        <dbReference type="ARBA" id="ARBA00022741"/>
    </source>
</evidence>
<dbReference type="EMBL" id="BAABGN010000009">
    <property type="protein sequence ID" value="GAA4424795.1"/>
    <property type="molecule type" value="Genomic_DNA"/>
</dbReference>
<dbReference type="PROSITE" id="PS50968">
    <property type="entry name" value="BIOTINYL_LIPOYL"/>
    <property type="match status" value="1"/>
</dbReference>
<evidence type="ECO:0000256" key="1">
    <source>
        <dbReference type="ARBA" id="ARBA00001953"/>
    </source>
</evidence>
<dbReference type="InterPro" id="IPR016185">
    <property type="entry name" value="PreATP-grasp_dom_sf"/>
</dbReference>
<dbReference type="InterPro" id="IPR050856">
    <property type="entry name" value="Biotin_carboxylase_complex"/>
</dbReference>
<dbReference type="InterPro" id="IPR001882">
    <property type="entry name" value="Biotin_BS"/>
</dbReference>
<keyword evidence="6" id="KW-0092">Biotin</keyword>
<feature type="domain" description="ATP-grasp" evidence="10">
    <location>
        <begin position="114"/>
        <end position="311"/>
    </location>
</feature>
<dbReference type="Pfam" id="PF00364">
    <property type="entry name" value="Biotin_lipoyl"/>
    <property type="match status" value="1"/>
</dbReference>
<evidence type="ECO:0000313" key="12">
    <source>
        <dbReference type="EMBL" id="GAA4424795.1"/>
    </source>
</evidence>
<evidence type="ECO:0000313" key="13">
    <source>
        <dbReference type="Proteomes" id="UP001500622"/>
    </source>
</evidence>
<comment type="cofactor">
    <cofactor evidence="1">
        <name>biotin</name>
        <dbReference type="ChEBI" id="CHEBI:57586"/>
    </cofactor>
</comment>
<dbReference type="SUPFAM" id="SSF56059">
    <property type="entry name" value="Glutathione synthetase ATP-binding domain-like"/>
    <property type="match status" value="1"/>
</dbReference>
<evidence type="ECO:0000256" key="6">
    <source>
        <dbReference type="ARBA" id="ARBA00023267"/>
    </source>
</evidence>
<name>A0ABP8L9K4_9MICO</name>
<evidence type="ECO:0000259" key="10">
    <source>
        <dbReference type="PROSITE" id="PS50975"/>
    </source>
</evidence>
<dbReference type="PANTHER" id="PTHR18866:SF33">
    <property type="entry name" value="METHYLCROTONOYL-COA CARBOXYLASE SUBUNIT ALPHA, MITOCHONDRIAL-RELATED"/>
    <property type="match status" value="1"/>
</dbReference>
<dbReference type="Gene3D" id="2.40.50.100">
    <property type="match status" value="1"/>
</dbReference>
<evidence type="ECO:0000256" key="8">
    <source>
        <dbReference type="SAM" id="MobiDB-lite"/>
    </source>
</evidence>
<organism evidence="12 13">
    <name type="scientific">Georgenia halophila</name>
    <dbReference type="NCBI Taxonomy" id="620889"/>
    <lineage>
        <taxon>Bacteria</taxon>
        <taxon>Bacillati</taxon>
        <taxon>Actinomycetota</taxon>
        <taxon>Actinomycetes</taxon>
        <taxon>Micrococcales</taxon>
        <taxon>Bogoriellaceae</taxon>
        <taxon>Georgenia</taxon>
    </lineage>
</organism>
<evidence type="ECO:0000259" key="9">
    <source>
        <dbReference type="PROSITE" id="PS50968"/>
    </source>
</evidence>
<keyword evidence="4 7" id="KW-0547">Nucleotide-binding</keyword>
<dbReference type="RefSeq" id="WP_345216292.1">
    <property type="nucleotide sequence ID" value="NZ_BAABGN010000009.1"/>
</dbReference>
<evidence type="ECO:0000256" key="5">
    <source>
        <dbReference type="ARBA" id="ARBA00022840"/>
    </source>
</evidence>
<dbReference type="SUPFAM" id="SSF51230">
    <property type="entry name" value="Single hybrid motif"/>
    <property type="match status" value="1"/>
</dbReference>
<accession>A0ABP8L9K4</accession>
<dbReference type="Pfam" id="PF02785">
    <property type="entry name" value="Biotin_carb_C"/>
    <property type="match status" value="1"/>
</dbReference>
<dbReference type="InterPro" id="IPR011054">
    <property type="entry name" value="Rudment_hybrid_motif"/>
</dbReference>
<proteinExistence type="predicted"/>
<dbReference type="PANTHER" id="PTHR18866">
    <property type="entry name" value="CARBOXYLASE:PYRUVATE/ACETYL-COA/PROPIONYL-COA CARBOXYLASE"/>
    <property type="match status" value="1"/>
</dbReference>
<dbReference type="InterPro" id="IPR011764">
    <property type="entry name" value="Biotin_carboxylation_dom"/>
</dbReference>
<dbReference type="Proteomes" id="UP001500622">
    <property type="component" value="Unassembled WGS sequence"/>
</dbReference>
<dbReference type="PROSITE" id="PS50975">
    <property type="entry name" value="ATP_GRASP"/>
    <property type="match status" value="1"/>
</dbReference>